<proteinExistence type="predicted"/>
<protein>
    <submittedName>
        <fullName evidence="1">Uncharacterized protein</fullName>
    </submittedName>
</protein>
<organism evidence="1">
    <name type="scientific">marine metagenome</name>
    <dbReference type="NCBI Taxonomy" id="408172"/>
    <lineage>
        <taxon>unclassified sequences</taxon>
        <taxon>metagenomes</taxon>
        <taxon>ecological metagenomes</taxon>
    </lineage>
</organism>
<evidence type="ECO:0000313" key="1">
    <source>
        <dbReference type="EMBL" id="SVC17151.1"/>
    </source>
</evidence>
<reference evidence="1" key="1">
    <citation type="submission" date="2018-05" db="EMBL/GenBank/DDBJ databases">
        <authorList>
            <person name="Lanie J.A."/>
            <person name="Ng W.-L."/>
            <person name="Kazmierczak K.M."/>
            <person name="Andrzejewski T.M."/>
            <person name="Davidsen T.M."/>
            <person name="Wayne K.J."/>
            <person name="Tettelin H."/>
            <person name="Glass J.I."/>
            <person name="Rusch D."/>
            <person name="Podicherti R."/>
            <person name="Tsui H.-C.T."/>
            <person name="Winkler M.E."/>
        </authorList>
    </citation>
    <scope>NUCLEOTIDE SEQUENCE</scope>
</reference>
<gene>
    <name evidence="1" type="ORF">METZ01_LOCUS270005</name>
</gene>
<accession>A0A382K3A5</accession>
<name>A0A382K3A5_9ZZZZ</name>
<dbReference type="EMBL" id="UINC01077220">
    <property type="protein sequence ID" value="SVC17151.1"/>
    <property type="molecule type" value="Genomic_DNA"/>
</dbReference>
<feature type="non-terminal residue" evidence="1">
    <location>
        <position position="1"/>
    </location>
</feature>
<sequence>LDDIPIAGGPTGIKIRSAQDKDAEIRSWAKENAPDLKISFGQGSIGKGGGVKISESTQELMVAALVLNKVKSGNIDEVSAIKMIEEAKTKFNNIEGASGRPDLIDQFTGNFNDLATAISSSNAILKVVSNPVKAYWTGKGWGPDIKKYNPPVGGVRDYNSSDIVVKGGDGIFYGFSLKKKSKSKDVDPTLINKPITGNVGILKDILGANEVASIEKSKELFFDYVIYKHTKKSVKGMDVKEKNKIISTISQKQMGVYLKDRKNTFFRRVDQVLSKNAEDFVKAFIELLFRTKMKNIEDGGEFKFYLLTGIGRFIGGIVEVEKAENKDVPQTIEALTKIFNSKLTMTKTPGKLNAWEKGSNAAKVFFSIFSDTARIIDLEIRYKGSYTANPQFQAVATADFKAIFK</sequence>
<dbReference type="AlphaFoldDB" id="A0A382K3A5"/>